<dbReference type="AlphaFoldDB" id="M3XIU7"/>
<dbReference type="EMBL" id="AFYH01167797">
    <property type="status" value="NOT_ANNOTATED_CDS"/>
    <property type="molecule type" value="Genomic_DNA"/>
</dbReference>
<dbReference type="HOGENOM" id="CLU_049894_7_4_1"/>
<dbReference type="EMBL" id="AFYH01167794">
    <property type="status" value="NOT_ANNOTATED_CDS"/>
    <property type="molecule type" value="Genomic_DNA"/>
</dbReference>
<protein>
    <recommendedName>
        <fullName evidence="3">C-type lectin domain-containing protein</fullName>
    </recommendedName>
</protein>
<dbReference type="OrthoDB" id="6133475at2759"/>
<dbReference type="eggNOG" id="KOG4297">
    <property type="taxonomic scope" value="Eukaryota"/>
</dbReference>
<evidence type="ECO:0000313" key="4">
    <source>
        <dbReference type="Ensembl" id="ENSLACP00000022653.1"/>
    </source>
</evidence>
<dbReference type="RefSeq" id="XP_014350054.1">
    <property type="nucleotide sequence ID" value="XM_014494568.2"/>
</dbReference>
<dbReference type="Ensembl" id="ENSLACT00000025173.1">
    <property type="protein sequence ID" value="ENSLACP00000022653.1"/>
    <property type="gene ID" value="ENSLACG00000022561.1"/>
</dbReference>
<dbReference type="Proteomes" id="UP000008672">
    <property type="component" value="Unassembled WGS sequence"/>
</dbReference>
<dbReference type="InterPro" id="IPR016186">
    <property type="entry name" value="C-type_lectin-like/link_sf"/>
</dbReference>
<dbReference type="OMA" id="ERCIAED"/>
<evidence type="ECO:0000256" key="2">
    <source>
        <dbReference type="ARBA" id="ARBA00023157"/>
    </source>
</evidence>
<dbReference type="InParanoid" id="M3XIU7"/>
<dbReference type="PANTHER" id="PTHR46746">
    <property type="entry name" value="KILLER CELL LECTIN-LIKE RECEPTOR SUBFAMILY F MEMBER 2"/>
    <property type="match status" value="1"/>
</dbReference>
<dbReference type="InterPro" id="IPR033989">
    <property type="entry name" value="CD209-like_CTLD"/>
</dbReference>
<dbReference type="EMBL" id="AFYH01167793">
    <property type="status" value="NOT_ANNOTATED_CDS"/>
    <property type="molecule type" value="Genomic_DNA"/>
</dbReference>
<accession>M3XIU7</accession>
<keyword evidence="5" id="KW-1185">Reference proteome</keyword>
<dbReference type="FunCoup" id="M3XIU7">
    <property type="interactions" value="419"/>
</dbReference>
<sequence>MPPAENVNAEKGKPVEGKTCRSNWDMIVLTVFCCLSLTTTFAVKLHYENLREKIANLTNQMELCIKTIQADKVYRWECCPRDWLWFRGSCYYFSNDEMNWNQSKENCKSMDSHLVIITSKEEQDFIEKQLKKVYWIGLSDQEREGVWKLVVGTSLNNSTIFWKKGQPNNQKKEDCATMGGLGRKIILKWMDHSCSFKYSRICEKAASYL</sequence>
<proteinExistence type="predicted"/>
<organism evidence="4 5">
    <name type="scientific">Latimeria chalumnae</name>
    <name type="common">Coelacanth</name>
    <dbReference type="NCBI Taxonomy" id="7897"/>
    <lineage>
        <taxon>Eukaryota</taxon>
        <taxon>Metazoa</taxon>
        <taxon>Chordata</taxon>
        <taxon>Craniata</taxon>
        <taxon>Vertebrata</taxon>
        <taxon>Euteleostomi</taxon>
        <taxon>Coelacanthiformes</taxon>
        <taxon>Coelacanthidae</taxon>
        <taxon>Latimeria</taxon>
    </lineage>
</organism>
<dbReference type="PANTHER" id="PTHR46746:SF9">
    <property type="entry name" value="CD209 ANTIGEN-LIKE PROTEIN C-LIKE"/>
    <property type="match status" value="1"/>
</dbReference>
<dbReference type="InterPro" id="IPR016187">
    <property type="entry name" value="CTDL_fold"/>
</dbReference>
<dbReference type="KEGG" id="lcm:106705358"/>
<keyword evidence="1" id="KW-0430">Lectin</keyword>
<feature type="domain" description="C-type lectin" evidence="3">
    <location>
        <begin position="86"/>
        <end position="203"/>
    </location>
</feature>
<reference evidence="4" key="2">
    <citation type="submission" date="2025-08" db="UniProtKB">
        <authorList>
            <consortium name="Ensembl"/>
        </authorList>
    </citation>
    <scope>IDENTIFICATION</scope>
</reference>
<dbReference type="CDD" id="cd03590">
    <property type="entry name" value="CLECT_DC-SIGN_like"/>
    <property type="match status" value="1"/>
</dbReference>
<reference evidence="4" key="3">
    <citation type="submission" date="2025-09" db="UniProtKB">
        <authorList>
            <consortium name="Ensembl"/>
        </authorList>
    </citation>
    <scope>IDENTIFICATION</scope>
</reference>
<evidence type="ECO:0000313" key="5">
    <source>
        <dbReference type="Proteomes" id="UP000008672"/>
    </source>
</evidence>
<dbReference type="STRING" id="7897.ENSLACP00000022653"/>
<keyword evidence="2" id="KW-1015">Disulfide bond</keyword>
<dbReference type="SUPFAM" id="SSF56436">
    <property type="entry name" value="C-type lectin-like"/>
    <property type="match status" value="1"/>
</dbReference>
<dbReference type="EMBL" id="AFYH01167795">
    <property type="status" value="NOT_ANNOTATED_CDS"/>
    <property type="molecule type" value="Genomic_DNA"/>
</dbReference>
<dbReference type="GO" id="GO:0030246">
    <property type="term" value="F:carbohydrate binding"/>
    <property type="evidence" value="ECO:0007669"/>
    <property type="project" value="UniProtKB-KW"/>
</dbReference>
<reference evidence="5" key="1">
    <citation type="submission" date="2011-08" db="EMBL/GenBank/DDBJ databases">
        <title>The draft genome of Latimeria chalumnae.</title>
        <authorList>
            <person name="Di Palma F."/>
            <person name="Alfoldi J."/>
            <person name="Johnson J."/>
            <person name="Berlin A."/>
            <person name="Gnerre S."/>
            <person name="Jaffe D."/>
            <person name="MacCallum I."/>
            <person name="Young S."/>
            <person name="Walker B.J."/>
            <person name="Lander E."/>
            <person name="Lindblad-Toh K."/>
        </authorList>
    </citation>
    <scope>NUCLEOTIDE SEQUENCE [LARGE SCALE GENOMIC DNA]</scope>
    <source>
        <strain evidence="5">Wild caught</strain>
    </source>
</reference>
<evidence type="ECO:0000259" key="3">
    <source>
        <dbReference type="PROSITE" id="PS50041"/>
    </source>
</evidence>
<dbReference type="EMBL" id="AFYH01167796">
    <property type="status" value="NOT_ANNOTATED_CDS"/>
    <property type="molecule type" value="Genomic_DNA"/>
</dbReference>
<dbReference type="Pfam" id="PF00059">
    <property type="entry name" value="Lectin_C"/>
    <property type="match status" value="1"/>
</dbReference>
<dbReference type="InterPro" id="IPR001304">
    <property type="entry name" value="C-type_lectin-like"/>
</dbReference>
<dbReference type="GeneID" id="106705358"/>
<name>M3XIU7_LATCH</name>
<dbReference type="PROSITE" id="PS50041">
    <property type="entry name" value="C_TYPE_LECTIN_2"/>
    <property type="match status" value="1"/>
</dbReference>
<dbReference type="SMART" id="SM00034">
    <property type="entry name" value="CLECT"/>
    <property type="match status" value="1"/>
</dbReference>
<dbReference type="InterPro" id="IPR051379">
    <property type="entry name" value="C-type_Lectin_Receptor_IMM"/>
</dbReference>
<dbReference type="GeneTree" id="ENSGT01030000234575"/>
<evidence type="ECO:0000256" key="1">
    <source>
        <dbReference type="ARBA" id="ARBA00022734"/>
    </source>
</evidence>
<dbReference type="Gene3D" id="3.10.100.10">
    <property type="entry name" value="Mannose-Binding Protein A, subunit A"/>
    <property type="match status" value="1"/>
</dbReference>
<gene>
    <name evidence="4" type="primary">LOC106705358</name>
</gene>